<gene>
    <name evidence="1" type="ORF">FNT36_16730</name>
</gene>
<name>A0A558BS12_9BACT</name>
<organism evidence="1 2">
    <name type="scientific">Hymenobacter setariae</name>
    <dbReference type="NCBI Taxonomy" id="2594794"/>
    <lineage>
        <taxon>Bacteria</taxon>
        <taxon>Pseudomonadati</taxon>
        <taxon>Bacteroidota</taxon>
        <taxon>Cytophagia</taxon>
        <taxon>Cytophagales</taxon>
        <taxon>Hymenobacteraceae</taxon>
        <taxon>Hymenobacter</taxon>
    </lineage>
</organism>
<sequence>MRYNYHAQQVDSTRLEVAGWSAALARLPSRCYEPLCESISTSPVLQAVLIKRGQRVQTGMLFEDTPYLPDYTPADQARVAPVAAFLRLVDK</sequence>
<proteinExistence type="predicted"/>
<dbReference type="AlphaFoldDB" id="A0A558BS12"/>
<dbReference type="OrthoDB" id="9968231at2"/>
<accession>A0A558BS12</accession>
<reference evidence="1 2" key="1">
    <citation type="submission" date="2019-07" db="EMBL/GenBank/DDBJ databases">
        <title>Hymenobacter sp. straun FUR1 Genome sequencing and assembly.</title>
        <authorList>
            <person name="Chhetri G."/>
        </authorList>
    </citation>
    <scope>NUCLEOTIDE SEQUENCE [LARGE SCALE GENOMIC DNA]</scope>
    <source>
        <strain evidence="1 2">Fur1</strain>
    </source>
</reference>
<protein>
    <submittedName>
        <fullName evidence="1">Uncharacterized protein</fullName>
    </submittedName>
</protein>
<comment type="caution">
    <text evidence="1">The sequence shown here is derived from an EMBL/GenBank/DDBJ whole genome shotgun (WGS) entry which is preliminary data.</text>
</comment>
<dbReference type="RefSeq" id="WP_144850019.1">
    <property type="nucleotide sequence ID" value="NZ_VMRJ01000004.1"/>
</dbReference>
<keyword evidence="2" id="KW-1185">Reference proteome</keyword>
<dbReference type="Proteomes" id="UP000317624">
    <property type="component" value="Unassembled WGS sequence"/>
</dbReference>
<evidence type="ECO:0000313" key="2">
    <source>
        <dbReference type="Proteomes" id="UP000317624"/>
    </source>
</evidence>
<evidence type="ECO:0000313" key="1">
    <source>
        <dbReference type="EMBL" id="TVT39300.1"/>
    </source>
</evidence>
<dbReference type="EMBL" id="VMRJ01000004">
    <property type="protein sequence ID" value="TVT39300.1"/>
    <property type="molecule type" value="Genomic_DNA"/>
</dbReference>